<name>A0ABD3HI71_9MARC</name>
<evidence type="ECO:0000313" key="3">
    <source>
        <dbReference type="Proteomes" id="UP001633002"/>
    </source>
</evidence>
<feature type="compositionally biased region" description="Polar residues" evidence="1">
    <location>
        <begin position="794"/>
        <end position="809"/>
    </location>
</feature>
<sequence>MEQTLLEDWLRVASSPSSSPSPEPATQSTPALAANAVVQAWAEIRSCVQNKILTDAQRAALELLFRHRRSLHYADSQVKLLLALMTEVTCSDPSLMGYARKFAILGVLAWVRKRYSGIAVTTSSSQKQSPEKLVSIVQTLQKALDDYPTSEAYTCEGILLLGVVCSLASVPQDLRTLCCSLIGVYFEARKSSILRGSIAEALAGGGYAMSVCHEQHLASIFRPMMQLWTTDPGSASSQNAAEGSYGYQRLENPPLKDVIMILHLLDYLGSQFLSRYSQQESAGIQVLCEETLEVPVQRVGQEVQSAGLMASFGLLRSLYRSNPGKRKGPSAKAVNPKLLFLIRSLEDFVHRFCENVVPPGVSMSTFGSSILHGGAYADGVFSQTPNMLLIRCVALGVSRCPTFPGNPSILRCLVLCVFEDVLRLDPVYSAYLNEVVIGLVGGRQNIHEVSEEVKVADDLDAVLVAFQVHTESFVFQEVGALARALCEQYRKSGEYEQSQTVKYVWEFAKKLQSSHRLFVATSGKPPSHTGLSHYARTMEKFLESVFLTVVVFYDTAVVKDSGKQSSALEFAALALDTFSCVEYFRHLQIKEYVEVIRTAVARVSDSEAGSVYFVNKFPHYNDIIQLPGPSNLKVAYAWDQDEVQSSRVLFYFRVLPVCLDNLPDAVFVERVAPVLFLFLQHPSEQMGKAVHSLFGAFLFSKVETEAANSTSNVKIPLRSNSGPEPDLLLREQLVVYYAERAVELFPDVTPFKGLVSGINSIARYLPAGSPVVVYCLSRLAKRTQALYTEEVSAKSASPPQETSSRTESASVDGRKVSIEQMGVAEKLQALLLHLILIVDLQVLPELLKLVASLVLGLPVHQQTAALEEVYDIVAVSDDYTRKPLIIPWLQTLSFHIFNNQRQVKRAPGSRL</sequence>
<feature type="region of interest" description="Disordered" evidence="1">
    <location>
        <begin position="790"/>
        <end position="811"/>
    </location>
</feature>
<proteinExistence type="predicted"/>
<dbReference type="AlphaFoldDB" id="A0ABD3HI71"/>
<dbReference type="EMBL" id="JBJQOH010000003">
    <property type="protein sequence ID" value="KAL3691320.1"/>
    <property type="molecule type" value="Genomic_DNA"/>
</dbReference>
<gene>
    <name evidence="2" type="ORF">R1sor_004971</name>
</gene>
<dbReference type="PANTHER" id="PTHR36337:SF1">
    <property type="entry name" value="OBSCURIN-LIKE PROTEIN"/>
    <property type="match status" value="1"/>
</dbReference>
<evidence type="ECO:0000313" key="2">
    <source>
        <dbReference type="EMBL" id="KAL3691320.1"/>
    </source>
</evidence>
<protein>
    <submittedName>
        <fullName evidence="2">Uncharacterized protein</fullName>
    </submittedName>
</protein>
<accession>A0ABD3HI71</accession>
<organism evidence="2 3">
    <name type="scientific">Riccia sorocarpa</name>
    <dbReference type="NCBI Taxonomy" id="122646"/>
    <lineage>
        <taxon>Eukaryota</taxon>
        <taxon>Viridiplantae</taxon>
        <taxon>Streptophyta</taxon>
        <taxon>Embryophyta</taxon>
        <taxon>Marchantiophyta</taxon>
        <taxon>Marchantiopsida</taxon>
        <taxon>Marchantiidae</taxon>
        <taxon>Marchantiales</taxon>
        <taxon>Ricciaceae</taxon>
        <taxon>Riccia</taxon>
    </lineage>
</organism>
<evidence type="ECO:0000256" key="1">
    <source>
        <dbReference type="SAM" id="MobiDB-lite"/>
    </source>
</evidence>
<comment type="caution">
    <text evidence="2">The sequence shown here is derived from an EMBL/GenBank/DDBJ whole genome shotgun (WGS) entry which is preliminary data.</text>
</comment>
<dbReference type="PANTHER" id="PTHR36337">
    <property type="entry name" value="OBSCURIN-LIKE PROTEIN"/>
    <property type="match status" value="1"/>
</dbReference>
<dbReference type="Proteomes" id="UP001633002">
    <property type="component" value="Unassembled WGS sequence"/>
</dbReference>
<reference evidence="2 3" key="1">
    <citation type="submission" date="2024-09" db="EMBL/GenBank/DDBJ databases">
        <title>Chromosome-scale assembly of Riccia sorocarpa.</title>
        <authorList>
            <person name="Paukszto L."/>
        </authorList>
    </citation>
    <scope>NUCLEOTIDE SEQUENCE [LARGE SCALE GENOMIC DNA]</scope>
    <source>
        <strain evidence="2">LP-2024</strain>
        <tissue evidence="2">Aerial parts of the thallus</tissue>
    </source>
</reference>
<keyword evidence="3" id="KW-1185">Reference proteome</keyword>